<evidence type="ECO:0000256" key="6">
    <source>
        <dbReference type="ARBA" id="ARBA00025604"/>
    </source>
</evidence>
<protein>
    <recommendedName>
        <fullName evidence="7">Small ribosomal subunit protein bS1</fullName>
    </recommendedName>
    <alternativeName>
        <fullName evidence="8">30S ribosomal protein S1</fullName>
    </alternativeName>
</protein>
<dbReference type="NCBIfam" id="TIGR00717">
    <property type="entry name" value="rpsA"/>
    <property type="match status" value="1"/>
</dbReference>
<dbReference type="AlphaFoldDB" id="A0A069E4Q1"/>
<keyword evidence="2" id="KW-0677">Repeat</keyword>
<dbReference type="InterPro" id="IPR050437">
    <property type="entry name" value="Ribos_protein_bS1-like"/>
</dbReference>
<dbReference type="PROSITE" id="PS50126">
    <property type="entry name" value="S1"/>
    <property type="match status" value="6"/>
</dbReference>
<evidence type="ECO:0000256" key="7">
    <source>
        <dbReference type="ARBA" id="ARBA00035293"/>
    </source>
</evidence>
<proteinExistence type="inferred from homology"/>
<keyword evidence="5" id="KW-0687">Ribonucleoprotein</keyword>
<dbReference type="GO" id="GO:0003729">
    <property type="term" value="F:mRNA binding"/>
    <property type="evidence" value="ECO:0007669"/>
    <property type="project" value="TreeGrafter"/>
</dbReference>
<dbReference type="Proteomes" id="UP000027446">
    <property type="component" value="Unassembled WGS sequence"/>
</dbReference>
<gene>
    <name evidence="11" type="primary">rpsA</name>
    <name evidence="11" type="ORF">HAD_05260</name>
</gene>
<dbReference type="Pfam" id="PF00575">
    <property type="entry name" value="S1"/>
    <property type="match status" value="6"/>
</dbReference>
<dbReference type="GO" id="GO:0022627">
    <property type="term" value="C:cytosolic small ribosomal subunit"/>
    <property type="evidence" value="ECO:0007669"/>
    <property type="project" value="TreeGrafter"/>
</dbReference>
<reference evidence="11 12" key="1">
    <citation type="journal article" date="2014" name="Antonie Van Leeuwenhoek">
        <title>Hyphomonas beringensis sp. nov. and Hyphomonas chukchiensis sp. nov., isolated from surface seawater of the Bering Sea and Chukchi Sea.</title>
        <authorList>
            <person name="Li C."/>
            <person name="Lai Q."/>
            <person name="Li G."/>
            <person name="Dong C."/>
            <person name="Wang J."/>
            <person name="Liao Y."/>
            <person name="Shao Z."/>
        </authorList>
    </citation>
    <scope>NUCLEOTIDE SEQUENCE [LARGE SCALE GENOMIC DNA]</scope>
    <source>
        <strain evidence="11 12">MHS-3</strain>
    </source>
</reference>
<dbReference type="InterPro" id="IPR000110">
    <property type="entry name" value="Ribosomal_bS1"/>
</dbReference>
<dbReference type="FunFam" id="2.40.50.140:FF:000018">
    <property type="entry name" value="30S ribosomal protein S1"/>
    <property type="match status" value="1"/>
</dbReference>
<evidence type="ECO:0000256" key="1">
    <source>
        <dbReference type="ARBA" id="ARBA00006767"/>
    </source>
</evidence>
<dbReference type="Gene3D" id="2.40.50.140">
    <property type="entry name" value="Nucleic acid-binding proteins"/>
    <property type="match status" value="6"/>
</dbReference>
<dbReference type="InterPro" id="IPR012340">
    <property type="entry name" value="NA-bd_OB-fold"/>
</dbReference>
<accession>A0A069E4Q1</accession>
<dbReference type="CDD" id="cd04465">
    <property type="entry name" value="S1_RPS1_repeat_ec2_hs2"/>
    <property type="match status" value="1"/>
</dbReference>
<dbReference type="NCBIfam" id="NF004952">
    <property type="entry name" value="PRK06299.1-2"/>
    <property type="match status" value="1"/>
</dbReference>
<sequence>MVRACLEPFVPPQEPYMTESMNPSSDDFASMFESSAAASAMQEGQVVPATVIRIENDAVLVDIGLKTEGRIPLREFSMEDKQPESGDIVDVYLDRIENALGDAVLSRDKARREERWIKLEKSFNANEPVKGAISGRVKGGFTVDLGGVNAFLPGSQVDIRPVRDVGPLMGEVQPFAVLKLDRSRGNIVVSRRAILEESRAEQRAEIVSDMAEGDVRKGIVKNITDYGAFVDLGGIDGLLHVTDMSYKRINHPSQVVEVGQEVEVQIIKINPETQRISLGMKQLGADPWDGIDVRYPVGARLKGIVTNITDYGAFVELEDGVEGLIHVSEMSWTKKNVHPGKILSTSQEVDVEVLDVDSEKRRISLGLKQTMDNPWSAFLAEHPIGTEIEGEVRGITEFGLFVGLGPDLDGMVHINDISWDQSGDQAIEAYNKGDMVKAKVLDVDVDKERISLGIKQLAGDPMESLNTGGGVKRGSTVTCTVTEITSGGIEVEFGEPAMKSFIRRSDLSRDRADQRPERFAVGDKVDAKVIQVDRGSRRVSLSIKALEIAEEAEAVAQYGSADAGASLGDILGAALASSGSSKEEAAPAEDSGDVDANGRLSAPQEQADDLKQIKGVGPAFEKKLNEAGIFHFWQIASMSDEQLATLEEEVGTSGKGADWKAEAEALQG</sequence>
<dbReference type="CDD" id="cd05688">
    <property type="entry name" value="S1_RPS1_repeat_ec3"/>
    <property type="match status" value="1"/>
</dbReference>
<feature type="domain" description="S1 motif" evidence="10">
    <location>
        <begin position="126"/>
        <end position="192"/>
    </location>
</feature>
<feature type="region of interest" description="Disordered" evidence="9">
    <location>
        <begin position="647"/>
        <end position="668"/>
    </location>
</feature>
<keyword evidence="3" id="KW-0694">RNA-binding</keyword>
<evidence type="ECO:0000256" key="5">
    <source>
        <dbReference type="ARBA" id="ARBA00023274"/>
    </source>
</evidence>
<evidence type="ECO:0000259" key="10">
    <source>
        <dbReference type="PROSITE" id="PS50126"/>
    </source>
</evidence>
<dbReference type="SUPFAM" id="SSF50249">
    <property type="entry name" value="Nucleic acid-binding proteins"/>
    <property type="match status" value="6"/>
</dbReference>
<feature type="domain" description="S1 motif" evidence="10">
    <location>
        <begin position="385"/>
        <end position="455"/>
    </location>
</feature>
<comment type="function">
    <text evidence="6">Binds mRNA; thus facilitating recognition of the initiation point. It is needed to translate mRNA with a short Shine-Dalgarno (SD) purine-rich sequence.</text>
</comment>
<comment type="similarity">
    <text evidence="1">Belongs to the bacterial ribosomal protein bS1 family.</text>
</comment>
<dbReference type="SMART" id="SM00316">
    <property type="entry name" value="S1"/>
    <property type="match status" value="6"/>
</dbReference>
<evidence type="ECO:0000256" key="9">
    <source>
        <dbReference type="SAM" id="MobiDB-lite"/>
    </source>
</evidence>
<feature type="domain" description="S1 motif" evidence="10">
    <location>
        <begin position="44"/>
        <end position="108"/>
    </location>
</feature>
<evidence type="ECO:0000256" key="4">
    <source>
        <dbReference type="ARBA" id="ARBA00022980"/>
    </source>
</evidence>
<dbReference type="PANTHER" id="PTHR10724:SF7">
    <property type="entry name" value="SMALL RIBOSOMAL SUBUNIT PROTEIN BS1C"/>
    <property type="match status" value="1"/>
</dbReference>
<dbReference type="InterPro" id="IPR035104">
    <property type="entry name" value="Ribosomal_protein_S1-like"/>
</dbReference>
<evidence type="ECO:0000256" key="2">
    <source>
        <dbReference type="ARBA" id="ARBA00022737"/>
    </source>
</evidence>
<dbReference type="CDD" id="cd05687">
    <property type="entry name" value="S1_RPS1_repeat_ec1_hs1"/>
    <property type="match status" value="1"/>
</dbReference>
<evidence type="ECO:0000256" key="3">
    <source>
        <dbReference type="ARBA" id="ARBA00022884"/>
    </source>
</evidence>
<feature type="domain" description="S1 motif" evidence="10">
    <location>
        <begin position="298"/>
        <end position="368"/>
    </location>
</feature>
<dbReference type="Gene3D" id="1.10.150.20">
    <property type="entry name" value="5' to 3' exonuclease, C-terminal subdomain"/>
    <property type="match status" value="1"/>
</dbReference>
<dbReference type="FunFam" id="2.40.50.140:FF:000011">
    <property type="entry name" value="30S ribosomal protein S1"/>
    <property type="match status" value="1"/>
</dbReference>
<keyword evidence="12" id="KW-1185">Reference proteome</keyword>
<dbReference type="NCBIfam" id="NF004955">
    <property type="entry name" value="PRK06299.1-5"/>
    <property type="match status" value="1"/>
</dbReference>
<dbReference type="CDD" id="cd05691">
    <property type="entry name" value="S1_RPS1_repeat_ec6"/>
    <property type="match status" value="1"/>
</dbReference>
<keyword evidence="4 11" id="KW-0689">Ribosomal protein</keyword>
<dbReference type="PRINTS" id="PR00681">
    <property type="entry name" value="RIBOSOMALS1"/>
</dbReference>
<evidence type="ECO:0000313" key="12">
    <source>
        <dbReference type="Proteomes" id="UP000027446"/>
    </source>
</evidence>
<dbReference type="PATRIC" id="fig|1280949.3.peg.1074"/>
<organism evidence="11 12">
    <name type="scientific">Hyphomonas adhaerens MHS-3</name>
    <dbReference type="NCBI Taxonomy" id="1280949"/>
    <lineage>
        <taxon>Bacteria</taxon>
        <taxon>Pseudomonadati</taxon>
        <taxon>Pseudomonadota</taxon>
        <taxon>Alphaproteobacteria</taxon>
        <taxon>Hyphomonadales</taxon>
        <taxon>Hyphomonadaceae</taxon>
        <taxon>Hyphomonas</taxon>
    </lineage>
</organism>
<dbReference type="PANTHER" id="PTHR10724">
    <property type="entry name" value="30S RIBOSOMAL PROTEIN S1"/>
    <property type="match status" value="1"/>
</dbReference>
<dbReference type="GO" id="GO:0003735">
    <property type="term" value="F:structural constituent of ribosome"/>
    <property type="evidence" value="ECO:0007669"/>
    <property type="project" value="InterPro"/>
</dbReference>
<dbReference type="STRING" id="1280949.HAD_05260"/>
<dbReference type="InterPro" id="IPR003029">
    <property type="entry name" value="S1_domain"/>
</dbReference>
<feature type="domain" description="S1 motif" evidence="10">
    <location>
        <begin position="213"/>
        <end position="281"/>
    </location>
</feature>
<evidence type="ECO:0000256" key="8">
    <source>
        <dbReference type="ARBA" id="ARBA00035517"/>
    </source>
</evidence>
<dbReference type="GO" id="GO:0006412">
    <property type="term" value="P:translation"/>
    <property type="evidence" value="ECO:0007669"/>
    <property type="project" value="InterPro"/>
</dbReference>
<feature type="domain" description="S1 motif" evidence="10">
    <location>
        <begin position="474"/>
        <end position="544"/>
    </location>
</feature>
<dbReference type="EMBL" id="ARYH01000001">
    <property type="protein sequence ID" value="KCZ85063.1"/>
    <property type="molecule type" value="Genomic_DNA"/>
</dbReference>
<dbReference type="eggNOG" id="COG0539">
    <property type="taxonomic scope" value="Bacteria"/>
</dbReference>
<feature type="compositionally biased region" description="Basic and acidic residues" evidence="9">
    <location>
        <begin position="657"/>
        <end position="668"/>
    </location>
</feature>
<comment type="caution">
    <text evidence="11">The sequence shown here is derived from an EMBL/GenBank/DDBJ whole genome shotgun (WGS) entry which is preliminary data.</text>
</comment>
<feature type="region of interest" description="Disordered" evidence="9">
    <location>
        <begin position="581"/>
        <end position="610"/>
    </location>
</feature>
<evidence type="ECO:0000313" key="11">
    <source>
        <dbReference type="EMBL" id="KCZ85063.1"/>
    </source>
</evidence>
<name>A0A069E4Q1_9PROT</name>